<keyword evidence="3" id="KW-1185">Reference proteome</keyword>
<protein>
    <submittedName>
        <fullName evidence="2">Phospholipase C</fullName>
    </submittedName>
</protein>
<name>A0A9W7SK73_9PEZI</name>
<evidence type="ECO:0000256" key="1">
    <source>
        <dbReference type="ARBA" id="ARBA00022801"/>
    </source>
</evidence>
<dbReference type="Gene3D" id="3.40.720.10">
    <property type="entry name" value="Alkaline Phosphatase, subunit A"/>
    <property type="match status" value="1"/>
</dbReference>
<comment type="caution">
    <text evidence="2">The sequence shown here is derived from an EMBL/GenBank/DDBJ whole genome shotgun (WGS) entry which is preliminary data.</text>
</comment>
<gene>
    <name evidence="2" type="ORF">Tdes44962_MAKER05289</name>
</gene>
<dbReference type="AlphaFoldDB" id="A0A9W7SK73"/>
<reference evidence="2 3" key="2">
    <citation type="journal article" date="2021" name="Curr. Genet.">
        <title>Genetic response to nitrogen starvation in the aggressive Eucalyptus foliar pathogen Teratosphaeria destructans.</title>
        <authorList>
            <person name="Havenga M."/>
            <person name="Wingfield B.D."/>
            <person name="Wingfield M.J."/>
            <person name="Dreyer L.L."/>
            <person name="Roets F."/>
            <person name="Aylward J."/>
        </authorList>
    </citation>
    <scope>NUCLEOTIDE SEQUENCE [LARGE SCALE GENOMIC DNA]</scope>
    <source>
        <strain evidence="2">CMW44962</strain>
    </source>
</reference>
<accession>A0A9W7SK73</accession>
<organism evidence="2 3">
    <name type="scientific">Teratosphaeria destructans</name>
    <dbReference type="NCBI Taxonomy" id="418781"/>
    <lineage>
        <taxon>Eukaryota</taxon>
        <taxon>Fungi</taxon>
        <taxon>Dikarya</taxon>
        <taxon>Ascomycota</taxon>
        <taxon>Pezizomycotina</taxon>
        <taxon>Dothideomycetes</taxon>
        <taxon>Dothideomycetidae</taxon>
        <taxon>Mycosphaerellales</taxon>
        <taxon>Teratosphaeriaceae</taxon>
        <taxon>Teratosphaeria</taxon>
    </lineage>
</organism>
<dbReference type="Pfam" id="PF04185">
    <property type="entry name" value="Phosphoesterase"/>
    <property type="match status" value="1"/>
</dbReference>
<sequence>MAAGEMIIKHLYDALRNSGYCDSTLLIIEVEQHGGFAGHVDPPNRHTRASRRHDVLRQLRRTERNLPLHTAYFAELWGPEAFNYQVQ</sequence>
<evidence type="ECO:0000313" key="2">
    <source>
        <dbReference type="EMBL" id="KAH9819343.1"/>
    </source>
</evidence>
<dbReference type="OrthoDB" id="5135119at2759"/>
<dbReference type="EMBL" id="RIBY02002334">
    <property type="protein sequence ID" value="KAH9819343.1"/>
    <property type="molecule type" value="Genomic_DNA"/>
</dbReference>
<dbReference type="Proteomes" id="UP001138500">
    <property type="component" value="Unassembled WGS sequence"/>
</dbReference>
<keyword evidence="1" id="KW-0378">Hydrolase</keyword>
<dbReference type="InterPro" id="IPR017850">
    <property type="entry name" value="Alkaline_phosphatase_core_sf"/>
</dbReference>
<dbReference type="InterPro" id="IPR007312">
    <property type="entry name" value="Phosphoesterase"/>
</dbReference>
<reference evidence="2 3" key="1">
    <citation type="journal article" date="2018" name="IMA Fungus">
        <title>IMA Genome-F 10: Nine draft genome sequences of Claviceps purpurea s.lat., including C. arundinis, C. humidiphila, and C. cf. spartinae, pseudomolecules for the pitch canker pathogen Fusarium circinatum, draft genome of Davidsoniella eucalypti, Grosmannia galeiformis, Quambalaria eucalypti, and Teratosphaeria destructans.</title>
        <authorList>
            <person name="Wingfield B.D."/>
            <person name="Liu M."/>
            <person name="Nguyen H.D."/>
            <person name="Lane F.A."/>
            <person name="Morgan S.W."/>
            <person name="De Vos L."/>
            <person name="Wilken P.M."/>
            <person name="Duong T.A."/>
            <person name="Aylward J."/>
            <person name="Coetzee M.P."/>
            <person name="Dadej K."/>
            <person name="De Beer Z.W."/>
            <person name="Findlay W."/>
            <person name="Havenga M."/>
            <person name="Kolarik M."/>
            <person name="Menzies J.G."/>
            <person name="Naidoo K."/>
            <person name="Pochopski O."/>
            <person name="Shoukouhi P."/>
            <person name="Santana Q.C."/>
            <person name="Seifert K.A."/>
            <person name="Soal N."/>
            <person name="Steenkamp E.T."/>
            <person name="Tatham C.T."/>
            <person name="van der Nest M.A."/>
            <person name="Wingfield M.J."/>
        </authorList>
    </citation>
    <scope>NUCLEOTIDE SEQUENCE [LARGE SCALE GENOMIC DNA]</scope>
    <source>
        <strain evidence="2">CMW44962</strain>
    </source>
</reference>
<evidence type="ECO:0000313" key="3">
    <source>
        <dbReference type="Proteomes" id="UP001138500"/>
    </source>
</evidence>
<proteinExistence type="predicted"/>
<dbReference type="GO" id="GO:0016788">
    <property type="term" value="F:hydrolase activity, acting on ester bonds"/>
    <property type="evidence" value="ECO:0007669"/>
    <property type="project" value="InterPro"/>
</dbReference>